<dbReference type="Proteomes" id="UP000594261">
    <property type="component" value="Chromosome 11"/>
</dbReference>
<evidence type="ECO:0000313" key="2">
    <source>
        <dbReference type="Proteomes" id="UP000594261"/>
    </source>
</evidence>
<dbReference type="EMBL" id="LRBV02000011">
    <property type="status" value="NOT_ANNOTATED_CDS"/>
    <property type="molecule type" value="Genomic_DNA"/>
</dbReference>
<reference evidence="1" key="2">
    <citation type="submission" date="2021-01" db="UniProtKB">
        <authorList>
            <consortium name="EnsemblPlants"/>
        </authorList>
    </citation>
    <scope>IDENTIFICATION</scope>
</reference>
<keyword evidence="2" id="KW-1185">Reference proteome</keyword>
<evidence type="ECO:0000313" key="1">
    <source>
        <dbReference type="EnsemblPlants" id="QL11p036151:mrna"/>
    </source>
</evidence>
<dbReference type="AlphaFoldDB" id="A0A7N2MWW5"/>
<dbReference type="InParanoid" id="A0A7N2MWW5"/>
<protein>
    <submittedName>
        <fullName evidence="1">Uncharacterized protein</fullName>
    </submittedName>
</protein>
<dbReference type="EnsemblPlants" id="QL11p036151:mrna">
    <property type="protein sequence ID" value="QL11p036151:mrna"/>
    <property type="gene ID" value="QL11p036151"/>
</dbReference>
<dbReference type="Gramene" id="QL11p036151:mrna">
    <property type="protein sequence ID" value="QL11p036151:mrna"/>
    <property type="gene ID" value="QL11p036151"/>
</dbReference>
<sequence>MGPFFSLGRSVLVKLLGQVHVSPQFAWSEDTLLYPPLVFRRSPSRCHAVNSGVKKIELELTSIERFALPQCVLGCKSMSYLSIKINNSILKLPTSSLAEKLRQLHIHWRPNNSSRVGSLKICTPNLEQYLLEWTCRGLLYA</sequence>
<organism evidence="1 2">
    <name type="scientific">Quercus lobata</name>
    <name type="common">Valley oak</name>
    <dbReference type="NCBI Taxonomy" id="97700"/>
    <lineage>
        <taxon>Eukaryota</taxon>
        <taxon>Viridiplantae</taxon>
        <taxon>Streptophyta</taxon>
        <taxon>Embryophyta</taxon>
        <taxon>Tracheophyta</taxon>
        <taxon>Spermatophyta</taxon>
        <taxon>Magnoliopsida</taxon>
        <taxon>eudicotyledons</taxon>
        <taxon>Gunneridae</taxon>
        <taxon>Pentapetalae</taxon>
        <taxon>rosids</taxon>
        <taxon>fabids</taxon>
        <taxon>Fagales</taxon>
        <taxon>Fagaceae</taxon>
        <taxon>Quercus</taxon>
    </lineage>
</organism>
<reference evidence="1 2" key="1">
    <citation type="journal article" date="2016" name="G3 (Bethesda)">
        <title>First Draft Assembly and Annotation of the Genome of a California Endemic Oak Quercus lobata Nee (Fagaceae).</title>
        <authorList>
            <person name="Sork V.L."/>
            <person name="Fitz-Gibbon S.T."/>
            <person name="Puiu D."/>
            <person name="Crepeau M."/>
            <person name="Gugger P.F."/>
            <person name="Sherman R."/>
            <person name="Stevens K."/>
            <person name="Langley C.H."/>
            <person name="Pellegrini M."/>
            <person name="Salzberg S.L."/>
        </authorList>
    </citation>
    <scope>NUCLEOTIDE SEQUENCE [LARGE SCALE GENOMIC DNA]</scope>
    <source>
        <strain evidence="1 2">cv. SW786</strain>
    </source>
</reference>
<accession>A0A7N2MWW5</accession>
<proteinExistence type="predicted"/>
<name>A0A7N2MWW5_QUELO</name>